<accession>A0ABY5SLX4</accession>
<dbReference type="Pfam" id="PF00583">
    <property type="entry name" value="Acetyltransf_1"/>
    <property type="match status" value="2"/>
</dbReference>
<evidence type="ECO:0000256" key="5">
    <source>
        <dbReference type="SAM" id="MobiDB-lite"/>
    </source>
</evidence>
<evidence type="ECO:0000256" key="2">
    <source>
        <dbReference type="ARBA" id="ARBA00022737"/>
    </source>
</evidence>
<dbReference type="PANTHER" id="PTHR43072:SF23">
    <property type="entry name" value="UPF0039 PROTEIN C11D3.02C"/>
    <property type="match status" value="1"/>
</dbReference>
<keyword evidence="8" id="KW-1185">Reference proteome</keyword>
<keyword evidence="1 7" id="KW-0808">Transferase</keyword>
<feature type="compositionally biased region" description="Low complexity" evidence="5">
    <location>
        <begin position="317"/>
        <end position="331"/>
    </location>
</feature>
<reference evidence="7" key="1">
    <citation type="submission" date="2022-03" db="EMBL/GenBank/DDBJ databases">
        <title>Brevibacterium spongiae sp. nov., isolated from marine sponge.</title>
        <authorList>
            <person name="Li Z."/>
            <person name="Zhang M."/>
        </authorList>
    </citation>
    <scope>NUCLEOTIDE SEQUENCE</scope>
    <source>
        <strain evidence="7">WHS-Z9</strain>
    </source>
</reference>
<evidence type="ECO:0000256" key="1">
    <source>
        <dbReference type="ARBA" id="ARBA00022679"/>
    </source>
</evidence>
<keyword evidence="2" id="KW-0677">Repeat</keyword>
<feature type="compositionally biased region" description="Polar residues" evidence="5">
    <location>
        <begin position="341"/>
        <end position="351"/>
    </location>
</feature>
<dbReference type="InterPro" id="IPR017813">
    <property type="entry name" value="Mycothiol_AcTrfase"/>
</dbReference>
<gene>
    <name evidence="7" type="primary">mshD</name>
    <name evidence="7" type="ORF">L1F31_15710</name>
</gene>
<dbReference type="InterPro" id="IPR016181">
    <property type="entry name" value="Acyl_CoA_acyltransferase"/>
</dbReference>
<evidence type="ECO:0000313" key="8">
    <source>
        <dbReference type="Proteomes" id="UP001064879"/>
    </source>
</evidence>
<dbReference type="RefSeq" id="WP_265418175.1">
    <property type="nucleotide sequence ID" value="NZ_CP093443.1"/>
</dbReference>
<dbReference type="CDD" id="cd04301">
    <property type="entry name" value="NAT_SF"/>
    <property type="match status" value="2"/>
</dbReference>
<dbReference type="InterPro" id="IPR000182">
    <property type="entry name" value="GNAT_dom"/>
</dbReference>
<evidence type="ECO:0000256" key="4">
    <source>
        <dbReference type="NCBIfam" id="TIGR03448"/>
    </source>
</evidence>
<dbReference type="NCBIfam" id="TIGR03448">
    <property type="entry name" value="mycothiol_MshD"/>
    <property type="match status" value="1"/>
</dbReference>
<dbReference type="GO" id="GO:0035447">
    <property type="term" value="F:mycothiol synthase activity"/>
    <property type="evidence" value="ECO:0007669"/>
    <property type="project" value="UniProtKB-EC"/>
</dbReference>
<organism evidence="7 8">
    <name type="scientific">Brevibacterium spongiae</name>
    <dbReference type="NCBI Taxonomy" id="2909672"/>
    <lineage>
        <taxon>Bacteria</taxon>
        <taxon>Bacillati</taxon>
        <taxon>Actinomycetota</taxon>
        <taxon>Actinomycetes</taxon>
        <taxon>Micrococcales</taxon>
        <taxon>Brevibacteriaceae</taxon>
        <taxon>Brevibacterium</taxon>
    </lineage>
</organism>
<dbReference type="Proteomes" id="UP001064879">
    <property type="component" value="Chromosome"/>
</dbReference>
<dbReference type="Gene3D" id="3.40.630.30">
    <property type="match status" value="1"/>
</dbReference>
<evidence type="ECO:0000259" key="6">
    <source>
        <dbReference type="PROSITE" id="PS51186"/>
    </source>
</evidence>
<dbReference type="SUPFAM" id="SSF55729">
    <property type="entry name" value="Acyl-CoA N-acyltransferases (Nat)"/>
    <property type="match status" value="1"/>
</dbReference>
<evidence type="ECO:0000313" key="7">
    <source>
        <dbReference type="EMBL" id="UVI35550.1"/>
    </source>
</evidence>
<evidence type="ECO:0000256" key="3">
    <source>
        <dbReference type="ARBA" id="ARBA00023315"/>
    </source>
</evidence>
<dbReference type="EC" id="2.3.1.189" evidence="4"/>
<protein>
    <recommendedName>
        <fullName evidence="4">Mycothiol synthase</fullName>
        <ecNumber evidence="4">2.3.1.189</ecNumber>
    </recommendedName>
</protein>
<dbReference type="PANTHER" id="PTHR43072">
    <property type="entry name" value="N-ACETYLTRANSFERASE"/>
    <property type="match status" value="1"/>
</dbReference>
<dbReference type="EMBL" id="CP093443">
    <property type="protein sequence ID" value="UVI35550.1"/>
    <property type="molecule type" value="Genomic_DNA"/>
</dbReference>
<feature type="domain" description="N-acetyltransferase" evidence="6">
    <location>
        <begin position="12"/>
        <end position="157"/>
    </location>
</feature>
<proteinExistence type="predicted"/>
<name>A0ABY5SLX4_9MICO</name>
<sequence length="351" mass="36723">MRIQASGATASTPIDTLTEAELEFLDRVAAFDGAPEISGGLMAIATGEDTAHEAQTASSVWRVCDGEAGTSAPGELIGFGIRALQGDRHAAEFLIDPDHRGQGLGEELLLTILAETPDSWCWSHGDHPAAAHLAKKHDLGRDRVLYQMRTEAGLSLTDMPAVEAPDGVEIRSFTSGDEDGWLAVNNAAFDWHPEQGGQTRADIDAIVSAADFDPDTVVLAVRDGEVIGFHQIKLTDTAAEGRLGEVYVVGVDPRIHAKGVGKALTIEGMRRMVAAGANVIELYVESDNAPALGLYERLGFHVAVAHVSYAPADGDDVSAGSGDVSAGTDGAPAESNAGDRATSTATTSEKE</sequence>
<keyword evidence="3 7" id="KW-0012">Acyltransferase</keyword>
<dbReference type="PROSITE" id="PS51186">
    <property type="entry name" value="GNAT"/>
    <property type="match status" value="2"/>
</dbReference>
<feature type="domain" description="N-acetyltransferase" evidence="6">
    <location>
        <begin position="168"/>
        <end position="318"/>
    </location>
</feature>
<feature type="region of interest" description="Disordered" evidence="5">
    <location>
        <begin position="316"/>
        <end position="351"/>
    </location>
</feature>